<dbReference type="AlphaFoldDB" id="A0A3N1HIW8"/>
<organism evidence="2 3">
    <name type="scientific">Saccharothrix texasensis</name>
    <dbReference type="NCBI Taxonomy" id="103734"/>
    <lineage>
        <taxon>Bacteria</taxon>
        <taxon>Bacillati</taxon>
        <taxon>Actinomycetota</taxon>
        <taxon>Actinomycetes</taxon>
        <taxon>Pseudonocardiales</taxon>
        <taxon>Pseudonocardiaceae</taxon>
        <taxon>Saccharothrix</taxon>
    </lineage>
</organism>
<evidence type="ECO:0000313" key="3">
    <source>
        <dbReference type="Proteomes" id="UP000268727"/>
    </source>
</evidence>
<dbReference type="EMBL" id="RJKM01000001">
    <property type="protein sequence ID" value="ROP42448.1"/>
    <property type="molecule type" value="Genomic_DNA"/>
</dbReference>
<accession>A0A3N1HIW8</accession>
<name>A0A3N1HIW8_9PSEU</name>
<dbReference type="PROSITE" id="PS51257">
    <property type="entry name" value="PROKAR_LIPOPROTEIN"/>
    <property type="match status" value="1"/>
</dbReference>
<evidence type="ECO:0000313" key="2">
    <source>
        <dbReference type="EMBL" id="ROP42448.1"/>
    </source>
</evidence>
<dbReference type="OrthoDB" id="4800194at2"/>
<proteinExistence type="predicted"/>
<sequence length="308" mass="32174">MVAPDRTPRRAADFIAGALAAAIAVSALVGCSTTPTTTPDFGAADLDAALGRVPADLSAVRGLDLPLDRSLLTPVQELEVIKARNTLMERCLADHGIAFTFPVVDPARDAAKPRRHGLVDADEAAAYGYRDPAVLATRDAGSQAAAQPSPDVVSLITGTRRGEVGGREVPPGGCAGEADRGLAADAKPGQEPLSLTLSRRSHEITATTGPVVAAAAGWSRCMAEAGFAYAGPDAAINDPAFSAGWPSGHELAVATRDVACKERVEWVRTWVGVERAVQDVLVRQHDDDLAGERQHKDRQLAVAREVNG</sequence>
<comment type="caution">
    <text evidence="2">The sequence shown here is derived from an EMBL/GenBank/DDBJ whole genome shotgun (WGS) entry which is preliminary data.</text>
</comment>
<evidence type="ECO:0000256" key="1">
    <source>
        <dbReference type="SAM" id="MobiDB-lite"/>
    </source>
</evidence>
<protein>
    <submittedName>
        <fullName evidence="2">Uncharacterized protein</fullName>
    </submittedName>
</protein>
<gene>
    <name evidence="2" type="ORF">EDD40_7950</name>
</gene>
<feature type="region of interest" description="Disordered" evidence="1">
    <location>
        <begin position="162"/>
        <end position="188"/>
    </location>
</feature>
<reference evidence="2 3" key="1">
    <citation type="submission" date="2018-11" db="EMBL/GenBank/DDBJ databases">
        <title>Sequencing the genomes of 1000 actinobacteria strains.</title>
        <authorList>
            <person name="Klenk H.-P."/>
        </authorList>
    </citation>
    <scope>NUCLEOTIDE SEQUENCE [LARGE SCALE GENOMIC DNA]</scope>
    <source>
        <strain evidence="2 3">DSM 44231</strain>
    </source>
</reference>
<keyword evidence="3" id="KW-1185">Reference proteome</keyword>
<dbReference type="RefSeq" id="WP_123747397.1">
    <property type="nucleotide sequence ID" value="NZ_RJKM01000001.1"/>
</dbReference>
<dbReference type="Proteomes" id="UP000268727">
    <property type="component" value="Unassembled WGS sequence"/>
</dbReference>